<dbReference type="AlphaFoldDB" id="A0A9P6VUR3"/>
<reference evidence="2 3" key="1">
    <citation type="submission" date="2020-11" db="EMBL/GenBank/DDBJ databases">
        <title>Kefir isolates.</title>
        <authorList>
            <person name="Marcisauskas S."/>
            <person name="Kim Y."/>
            <person name="Blasche S."/>
        </authorList>
    </citation>
    <scope>NUCLEOTIDE SEQUENCE [LARGE SCALE GENOMIC DNA]</scope>
    <source>
        <strain evidence="2 3">KR</strain>
    </source>
</reference>
<evidence type="ECO:0000313" key="3">
    <source>
        <dbReference type="Proteomes" id="UP000777482"/>
    </source>
</evidence>
<evidence type="ECO:0008006" key="4">
    <source>
        <dbReference type="Google" id="ProtNLM"/>
    </source>
</evidence>
<protein>
    <recommendedName>
        <fullName evidence="4">Proteophosphoglycan ppg4</fullName>
    </recommendedName>
</protein>
<evidence type="ECO:0000256" key="1">
    <source>
        <dbReference type="SAM" id="MobiDB-lite"/>
    </source>
</evidence>
<comment type="caution">
    <text evidence="2">The sequence shown here is derived from an EMBL/GenBank/DDBJ whole genome shotgun (WGS) entry which is preliminary data.</text>
</comment>
<accession>A0A9P6VUR3</accession>
<evidence type="ECO:0000313" key="2">
    <source>
        <dbReference type="EMBL" id="KAG0656275.1"/>
    </source>
</evidence>
<keyword evidence="3" id="KW-1185">Reference proteome</keyword>
<gene>
    <name evidence="2" type="ORF">C6P46_000343</name>
</gene>
<dbReference type="EMBL" id="PUHQ01000100">
    <property type="protein sequence ID" value="KAG0656275.1"/>
    <property type="molecule type" value="Genomic_DNA"/>
</dbReference>
<feature type="region of interest" description="Disordered" evidence="1">
    <location>
        <begin position="94"/>
        <end position="113"/>
    </location>
</feature>
<feature type="compositionally biased region" description="Low complexity" evidence="1">
    <location>
        <begin position="195"/>
        <end position="205"/>
    </location>
</feature>
<proteinExistence type="predicted"/>
<dbReference type="Proteomes" id="UP000777482">
    <property type="component" value="Unassembled WGS sequence"/>
</dbReference>
<feature type="compositionally biased region" description="Low complexity" evidence="1">
    <location>
        <begin position="214"/>
        <end position="227"/>
    </location>
</feature>
<feature type="region of interest" description="Disordered" evidence="1">
    <location>
        <begin position="1"/>
        <end position="24"/>
    </location>
</feature>
<organism evidence="2 3">
    <name type="scientific">Rhodotorula mucilaginosa</name>
    <name type="common">Yeast</name>
    <name type="synonym">Rhodotorula rubra</name>
    <dbReference type="NCBI Taxonomy" id="5537"/>
    <lineage>
        <taxon>Eukaryota</taxon>
        <taxon>Fungi</taxon>
        <taxon>Dikarya</taxon>
        <taxon>Basidiomycota</taxon>
        <taxon>Pucciniomycotina</taxon>
        <taxon>Microbotryomycetes</taxon>
        <taxon>Sporidiobolales</taxon>
        <taxon>Sporidiobolaceae</taxon>
        <taxon>Rhodotorula</taxon>
    </lineage>
</organism>
<feature type="region of interest" description="Disordered" evidence="1">
    <location>
        <begin position="191"/>
        <end position="248"/>
    </location>
</feature>
<dbReference type="OrthoDB" id="2537782at2759"/>
<name>A0A9P6VUR3_RHOMI</name>
<sequence length="323" mass="35304">MAYSRTRLHNPVVRPPKGPRTPTHIPASLLPLTSNRNAHIVRLYSILVHLVSLPPSPPTSVRLVRAWRALAACKEVHLGVLWRLGAAVLEQTRDGSEPLHREDDEDDEAAQERAERRAEWLKSCQEGLLDRVDKFAEYALALVAAGRIDFALDELDGYLDNQPYHDSISLNTLYGQLALLSVQPAPLPPLNAVPSSSSSSSSASDSSDDELYPAARNGRSAAAGGSKRAAKRARVTARANHSNGEIKDDYGPLLRAIAEEQPSLFARATQRLRRAAHLEERAAQEEAGHRAGQGEAARWLALIRTHVDRQPPSSSRHASPLSP</sequence>